<keyword evidence="2" id="KW-1185">Reference proteome</keyword>
<comment type="caution">
    <text evidence="1">The sequence shown here is derived from an EMBL/GenBank/DDBJ whole genome shotgun (WGS) entry which is preliminary data.</text>
</comment>
<sequence>MESPHEAILKSKELKEEASVYVCSKDDNDANSMEELGIAINLNIAALIQESPSFITNRFEGVKELCSPFREKDPLKEVEVSCNSPSGSSSKGVGKMGFDPLELTTSDAKFKPRHPSESMDNSIKSKQGILLEEGTIYQLSGDNVKRKPLRYLWLSQATYGKIKEGNKIEFFDKHCMAYITVRIHHTKSSRRKGCSMNEDAKGDVDQITNVIQCTAKPYDGYQKGSFKKPRKCHHRKKKHRVKNIRISNY</sequence>
<protein>
    <submittedName>
        <fullName evidence="1">Uncharacterized protein</fullName>
    </submittedName>
</protein>
<proteinExistence type="predicted"/>
<dbReference type="EMBL" id="JAKOGI010000040">
    <property type="protein sequence ID" value="KAJ8447238.1"/>
    <property type="molecule type" value="Genomic_DNA"/>
</dbReference>
<dbReference type="AlphaFoldDB" id="A0A9Q1QLL2"/>
<name>A0A9Q1QLL2_9CARY</name>
<gene>
    <name evidence="1" type="ORF">Cgig2_030469</name>
</gene>
<evidence type="ECO:0000313" key="1">
    <source>
        <dbReference type="EMBL" id="KAJ8447238.1"/>
    </source>
</evidence>
<dbReference type="Proteomes" id="UP001153076">
    <property type="component" value="Unassembled WGS sequence"/>
</dbReference>
<evidence type="ECO:0000313" key="2">
    <source>
        <dbReference type="Proteomes" id="UP001153076"/>
    </source>
</evidence>
<accession>A0A9Q1QLL2</accession>
<reference evidence="1" key="1">
    <citation type="submission" date="2022-04" db="EMBL/GenBank/DDBJ databases">
        <title>Carnegiea gigantea Genome sequencing and assembly v2.</title>
        <authorList>
            <person name="Copetti D."/>
            <person name="Sanderson M.J."/>
            <person name="Burquez A."/>
            <person name="Wojciechowski M.F."/>
        </authorList>
    </citation>
    <scope>NUCLEOTIDE SEQUENCE</scope>
    <source>
        <strain evidence="1">SGP5-SGP5p</strain>
        <tissue evidence="1">Aerial part</tissue>
    </source>
</reference>
<organism evidence="1 2">
    <name type="scientific">Carnegiea gigantea</name>
    <dbReference type="NCBI Taxonomy" id="171969"/>
    <lineage>
        <taxon>Eukaryota</taxon>
        <taxon>Viridiplantae</taxon>
        <taxon>Streptophyta</taxon>
        <taxon>Embryophyta</taxon>
        <taxon>Tracheophyta</taxon>
        <taxon>Spermatophyta</taxon>
        <taxon>Magnoliopsida</taxon>
        <taxon>eudicotyledons</taxon>
        <taxon>Gunneridae</taxon>
        <taxon>Pentapetalae</taxon>
        <taxon>Caryophyllales</taxon>
        <taxon>Cactineae</taxon>
        <taxon>Cactaceae</taxon>
        <taxon>Cactoideae</taxon>
        <taxon>Echinocereeae</taxon>
        <taxon>Carnegiea</taxon>
    </lineage>
</organism>